<feature type="region of interest" description="Disordered" evidence="1">
    <location>
        <begin position="49"/>
        <end position="84"/>
    </location>
</feature>
<feature type="region of interest" description="Disordered" evidence="1">
    <location>
        <begin position="1"/>
        <end position="23"/>
    </location>
</feature>
<evidence type="ECO:0008006" key="4">
    <source>
        <dbReference type="Google" id="ProtNLM"/>
    </source>
</evidence>
<organism evidence="2 3">
    <name type="scientific">Zea mays</name>
    <name type="common">Maize</name>
    <dbReference type="NCBI Taxonomy" id="4577"/>
    <lineage>
        <taxon>Eukaryota</taxon>
        <taxon>Viridiplantae</taxon>
        <taxon>Streptophyta</taxon>
        <taxon>Embryophyta</taxon>
        <taxon>Tracheophyta</taxon>
        <taxon>Spermatophyta</taxon>
        <taxon>Magnoliopsida</taxon>
        <taxon>Liliopsida</taxon>
        <taxon>Poales</taxon>
        <taxon>Poaceae</taxon>
        <taxon>PACMAD clade</taxon>
        <taxon>Panicoideae</taxon>
        <taxon>Andropogonodae</taxon>
        <taxon>Andropogoneae</taxon>
        <taxon>Tripsacinae</taxon>
        <taxon>Zea</taxon>
    </lineage>
</organism>
<dbReference type="Proteomes" id="UP000251960">
    <property type="component" value="Chromosome 2"/>
</dbReference>
<sequence length="247" mass="26796">MEPSSTSSSPAVERRLSPEVRRVRKRELKEALEQVQRAVEMLRDADADLGISLSEETTAAPPEGEDREADVGANGDGAETSSVASDSDYEMAQMCDLLKSKVGSLEFLQKLNGIQKSVGQNGAVEPDISWDIITSVDLWEDGGSDDGYVLVKQEDVVDGMTSFMAACLVSIKKTKDLPPDQLQKALRKTFSAEKKKGKIRKAWDGTKVIYNVASWGATAVGVYNNPALLTVATTAFQTSCRVISKFL</sequence>
<name>A0A3L6FPB0_MAIZE</name>
<evidence type="ECO:0000313" key="3">
    <source>
        <dbReference type="Proteomes" id="UP000251960"/>
    </source>
</evidence>
<proteinExistence type="predicted"/>
<dbReference type="AlphaFoldDB" id="A0A3L6FPB0"/>
<gene>
    <name evidence="2" type="ORF">Zm00014a_025290</name>
</gene>
<dbReference type="ExpressionAtlas" id="A0A3L6FPB0">
    <property type="expression patterns" value="baseline and differential"/>
</dbReference>
<dbReference type="EMBL" id="NCVQ01000003">
    <property type="protein sequence ID" value="PWZ36725.1"/>
    <property type="molecule type" value="Genomic_DNA"/>
</dbReference>
<accession>A0A3L6FPB0</accession>
<reference evidence="2 3" key="1">
    <citation type="journal article" date="2018" name="Nat. Genet.">
        <title>Extensive intraspecific gene order and gene structural variations between Mo17 and other maize genomes.</title>
        <authorList>
            <person name="Sun S."/>
            <person name="Zhou Y."/>
            <person name="Chen J."/>
            <person name="Shi J."/>
            <person name="Zhao H."/>
            <person name="Zhao H."/>
            <person name="Song W."/>
            <person name="Zhang M."/>
            <person name="Cui Y."/>
            <person name="Dong X."/>
            <person name="Liu H."/>
            <person name="Ma X."/>
            <person name="Jiao Y."/>
            <person name="Wang B."/>
            <person name="Wei X."/>
            <person name="Stein J.C."/>
            <person name="Glaubitz J.C."/>
            <person name="Lu F."/>
            <person name="Yu G."/>
            <person name="Liang C."/>
            <person name="Fengler K."/>
            <person name="Li B."/>
            <person name="Rafalski A."/>
            <person name="Schnable P.S."/>
            <person name="Ware D.H."/>
            <person name="Buckler E.S."/>
            <person name="Lai J."/>
        </authorList>
    </citation>
    <scope>NUCLEOTIDE SEQUENCE [LARGE SCALE GENOMIC DNA]</scope>
    <source>
        <strain evidence="3">cv. Missouri 17</strain>
        <tissue evidence="2">Seedling</tissue>
    </source>
</reference>
<evidence type="ECO:0000256" key="1">
    <source>
        <dbReference type="SAM" id="MobiDB-lite"/>
    </source>
</evidence>
<feature type="compositionally biased region" description="Polar residues" evidence="1">
    <location>
        <begin position="1"/>
        <end position="10"/>
    </location>
</feature>
<comment type="caution">
    <text evidence="2">The sequence shown here is derived from an EMBL/GenBank/DDBJ whole genome shotgun (WGS) entry which is preliminary data.</text>
</comment>
<dbReference type="PANTHER" id="PTHR33874:SF2">
    <property type="entry name" value="MADS BOX INTERACTOR-LIKE"/>
    <property type="match status" value="1"/>
</dbReference>
<evidence type="ECO:0000313" key="2">
    <source>
        <dbReference type="EMBL" id="PWZ36725.1"/>
    </source>
</evidence>
<feature type="compositionally biased region" description="Basic and acidic residues" evidence="1">
    <location>
        <begin position="12"/>
        <end position="23"/>
    </location>
</feature>
<protein>
    <recommendedName>
        <fullName evidence="4">MADS box interactor-like</fullName>
    </recommendedName>
</protein>
<dbReference type="PANTHER" id="PTHR33874">
    <property type="entry name" value="RING FINGER PROTEIN"/>
    <property type="match status" value="1"/>
</dbReference>